<sequence>MTTMNELLQKPCGTATTPYDRALGCKYYVNSLLQIIVREMANPKLTPMARIRMKDFYIHKPAMTMDGIICMPVHWFTRDQKIYANCWEMQPVHTDSTLAWCVIVHNDYIISQDNILKKLVDWAEQTCVHWSLTDPKLGNCWHTLSKGHRVVSFPLWMYCDDTSGNVSKKWNEHNSFLEYNIHFLSTSNLAPLLEMLDGILD</sequence>
<reference evidence="1" key="1">
    <citation type="submission" date="2020-11" db="EMBL/GenBank/DDBJ databases">
        <authorList>
            <consortium name="DOE Joint Genome Institute"/>
            <person name="Ahrendt S."/>
            <person name="Riley R."/>
            <person name="Andreopoulos W."/>
            <person name="Labutti K."/>
            <person name="Pangilinan J."/>
            <person name="Ruiz-Duenas F.J."/>
            <person name="Barrasa J.M."/>
            <person name="Sanchez-Garcia M."/>
            <person name="Camarero S."/>
            <person name="Miyauchi S."/>
            <person name="Serrano A."/>
            <person name="Linde D."/>
            <person name="Babiker R."/>
            <person name="Drula E."/>
            <person name="Ayuso-Fernandez I."/>
            <person name="Pacheco R."/>
            <person name="Padilla G."/>
            <person name="Ferreira P."/>
            <person name="Barriuso J."/>
            <person name="Kellner H."/>
            <person name="Castanera R."/>
            <person name="Alfaro M."/>
            <person name="Ramirez L."/>
            <person name="Pisabarro A.G."/>
            <person name="Kuo A."/>
            <person name="Tritt A."/>
            <person name="Lipzen A."/>
            <person name="He G."/>
            <person name="Yan M."/>
            <person name="Ng V."/>
            <person name="Cullen D."/>
            <person name="Martin F."/>
            <person name="Rosso M.-N."/>
            <person name="Henrissat B."/>
            <person name="Hibbett D."/>
            <person name="Martinez A.T."/>
            <person name="Grigoriev I.V."/>
        </authorList>
    </citation>
    <scope>NUCLEOTIDE SEQUENCE</scope>
    <source>
        <strain evidence="1">ATCC 90797</strain>
    </source>
</reference>
<dbReference type="Proteomes" id="UP000807025">
    <property type="component" value="Unassembled WGS sequence"/>
</dbReference>
<evidence type="ECO:0000313" key="2">
    <source>
        <dbReference type="Proteomes" id="UP000807025"/>
    </source>
</evidence>
<proteinExistence type="predicted"/>
<keyword evidence="2" id="KW-1185">Reference proteome</keyword>
<dbReference type="OrthoDB" id="2246127at2759"/>
<protein>
    <submittedName>
        <fullName evidence="1">Uncharacterized protein</fullName>
    </submittedName>
</protein>
<gene>
    <name evidence="1" type="ORF">BDN71DRAFT_1484636</name>
</gene>
<organism evidence="1 2">
    <name type="scientific">Pleurotus eryngii</name>
    <name type="common">Boletus of the steppes</name>
    <dbReference type="NCBI Taxonomy" id="5323"/>
    <lineage>
        <taxon>Eukaryota</taxon>
        <taxon>Fungi</taxon>
        <taxon>Dikarya</taxon>
        <taxon>Basidiomycota</taxon>
        <taxon>Agaricomycotina</taxon>
        <taxon>Agaricomycetes</taxon>
        <taxon>Agaricomycetidae</taxon>
        <taxon>Agaricales</taxon>
        <taxon>Pleurotineae</taxon>
        <taxon>Pleurotaceae</taxon>
        <taxon>Pleurotus</taxon>
    </lineage>
</organism>
<dbReference type="AlphaFoldDB" id="A0A9P5ZM01"/>
<accession>A0A9P5ZM01</accession>
<evidence type="ECO:0000313" key="1">
    <source>
        <dbReference type="EMBL" id="KAF9489986.1"/>
    </source>
</evidence>
<comment type="caution">
    <text evidence="1">The sequence shown here is derived from an EMBL/GenBank/DDBJ whole genome shotgun (WGS) entry which is preliminary data.</text>
</comment>
<dbReference type="EMBL" id="MU154653">
    <property type="protein sequence ID" value="KAF9489986.1"/>
    <property type="molecule type" value="Genomic_DNA"/>
</dbReference>
<name>A0A9P5ZM01_PLEER</name>